<evidence type="ECO:0000313" key="17">
    <source>
        <dbReference type="EMBL" id="ROW17166.1"/>
    </source>
</evidence>
<comment type="caution">
    <text evidence="12">Lacks conserved residue(s) required for the propagation of feature annotation.</text>
</comment>
<feature type="chain" id="PRO_5019141620" description="chitinase" evidence="14">
    <location>
        <begin position="24"/>
        <end position="516"/>
    </location>
</feature>
<dbReference type="SMART" id="SM00636">
    <property type="entry name" value="Glyco_18"/>
    <property type="match status" value="1"/>
</dbReference>
<dbReference type="Pfam" id="PF00187">
    <property type="entry name" value="Chitin_bind_1"/>
    <property type="match status" value="1"/>
</dbReference>
<evidence type="ECO:0000256" key="6">
    <source>
        <dbReference type="ARBA" id="ARBA00022669"/>
    </source>
</evidence>
<keyword evidence="11" id="KW-0624">Polysaccharide degradation</keyword>
<dbReference type="InterPro" id="IPR001002">
    <property type="entry name" value="Chitin-bd_1"/>
</dbReference>
<keyword evidence="8" id="KW-0146">Chitin degradation</keyword>
<keyword evidence="5" id="KW-0964">Secreted</keyword>
<keyword evidence="14" id="KW-0732">Signal</keyword>
<reference evidence="17 18" key="1">
    <citation type="submission" date="2015-09" db="EMBL/GenBank/DDBJ databases">
        <title>Host preference determinants of Valsa canker pathogens revealed by comparative genomics.</title>
        <authorList>
            <person name="Yin Z."/>
            <person name="Huang L."/>
        </authorList>
    </citation>
    <scope>NUCLEOTIDE SEQUENCE [LARGE SCALE GENOMIC DNA]</scope>
    <source>
        <strain evidence="17 18">SXYLt</strain>
    </source>
</reference>
<feature type="domain" description="Chitin-binding type-1" evidence="15">
    <location>
        <begin position="71"/>
        <end position="125"/>
    </location>
</feature>
<dbReference type="InterPro" id="IPR011583">
    <property type="entry name" value="Chitinase_II/V-like_cat"/>
</dbReference>
<dbReference type="PROSITE" id="PS01095">
    <property type="entry name" value="GH18_1"/>
    <property type="match status" value="1"/>
</dbReference>
<evidence type="ECO:0000256" key="7">
    <source>
        <dbReference type="ARBA" id="ARBA00022801"/>
    </source>
</evidence>
<dbReference type="STRING" id="1230097.A0A423XL01"/>
<feature type="disulfide bond" evidence="12">
    <location>
        <begin position="93"/>
        <end position="107"/>
    </location>
</feature>
<keyword evidence="9" id="KW-0119">Carbohydrate metabolism</keyword>
<evidence type="ECO:0000256" key="4">
    <source>
        <dbReference type="ARBA" id="ARBA00012729"/>
    </source>
</evidence>
<dbReference type="PROSITE" id="PS50941">
    <property type="entry name" value="CHIT_BIND_I_2"/>
    <property type="match status" value="1"/>
</dbReference>
<dbReference type="Gene3D" id="3.10.50.10">
    <property type="match status" value="1"/>
</dbReference>
<feature type="disulfide bond" evidence="12">
    <location>
        <begin position="88"/>
        <end position="100"/>
    </location>
</feature>
<sequence length="516" mass="56070">MKGLTLLRHVVLTCLALSKHVLCADDDSYKCSKTSPCSIGCCGALNDDGVGTCGLGPDYCGDGCYSSCDYKSECDPGWGIEWSNATTCPLNVCCSKYGFCGTTSEFCGSEVVSSPECAVSGNSSTARTIGYYEGWNWQRSCGTMTPKQIPLGYYTHINFAFSLIDPDTHRLVAMDDVTGELYQAVTALKANQPDLQVWIAVGGWAMNDAGEYQEVFTDLAASEEAQDEFFEALVTFMANNNFDGVDIDWEYPVAEDRGGVDADFDNYVTFVSRLRDRLNNVGSTMGLSITLPASYWYLRGFDIVNLEPYVDWFNVMTYDIHGVWDSTVESLGSYARAHTNLTEINSALELLWRNNINPSRVNMGLGFYGRSFTMSDPSCMAAGCPFSAAGGAGECTGTAGVLSAAEIMQIIGSGDGVTMTLDPVAAVQIVTWDTDQWVSWDDATTLGMKVDYANERCLGGVMVWAIDLDNGSMIESLSQSGNGRTFFLEDSEIPENVPCYGDGTIPDWAYSNYTSS</sequence>
<dbReference type="InterPro" id="IPR050314">
    <property type="entry name" value="Glycosyl_Hydrlase_18"/>
</dbReference>
<comment type="caution">
    <text evidence="17">The sequence shown here is derived from an EMBL/GenBank/DDBJ whole genome shotgun (WGS) entry which is preliminary data.</text>
</comment>
<evidence type="ECO:0000256" key="1">
    <source>
        <dbReference type="ARBA" id="ARBA00000822"/>
    </source>
</evidence>
<dbReference type="GO" id="GO:0008843">
    <property type="term" value="F:endochitinase activity"/>
    <property type="evidence" value="ECO:0007669"/>
    <property type="project" value="UniProtKB-EC"/>
</dbReference>
<evidence type="ECO:0000256" key="8">
    <source>
        <dbReference type="ARBA" id="ARBA00023024"/>
    </source>
</evidence>
<evidence type="ECO:0000259" key="15">
    <source>
        <dbReference type="PROSITE" id="PS50941"/>
    </source>
</evidence>
<gene>
    <name evidence="17" type="ORF">VPNG_01100</name>
</gene>
<dbReference type="AlphaFoldDB" id="A0A423XL01"/>
<dbReference type="InterPro" id="IPR001579">
    <property type="entry name" value="Glyco_hydro_18_chit_AS"/>
</dbReference>
<dbReference type="Gene3D" id="3.20.20.80">
    <property type="entry name" value="Glycosidases"/>
    <property type="match status" value="1"/>
</dbReference>
<keyword evidence="18" id="KW-1185">Reference proteome</keyword>
<dbReference type="EMBL" id="LKEB01000003">
    <property type="protein sequence ID" value="ROW17166.1"/>
    <property type="molecule type" value="Genomic_DNA"/>
</dbReference>
<dbReference type="InterPro" id="IPR036861">
    <property type="entry name" value="Endochitinase-like_sf"/>
</dbReference>
<comment type="similarity">
    <text evidence="3">Belongs to the glycosyl hydrolase 18 family. Chitinase class V subfamily.</text>
</comment>
<dbReference type="InterPro" id="IPR029070">
    <property type="entry name" value="Chitinase_insertion_sf"/>
</dbReference>
<evidence type="ECO:0000256" key="3">
    <source>
        <dbReference type="ARBA" id="ARBA00008682"/>
    </source>
</evidence>
<dbReference type="PROSITE" id="PS00026">
    <property type="entry name" value="CHIT_BIND_I_1"/>
    <property type="match status" value="1"/>
</dbReference>
<keyword evidence="10 13" id="KW-0326">Glycosidase</keyword>
<dbReference type="GO" id="GO:0008061">
    <property type="term" value="F:chitin binding"/>
    <property type="evidence" value="ECO:0007669"/>
    <property type="project" value="UniProtKB-UniRule"/>
</dbReference>
<dbReference type="SUPFAM" id="SSF51445">
    <property type="entry name" value="(Trans)glycosidases"/>
    <property type="match status" value="1"/>
</dbReference>
<dbReference type="InterPro" id="IPR017853">
    <property type="entry name" value="GH"/>
</dbReference>
<dbReference type="OrthoDB" id="73875at2759"/>
<comment type="subcellular location">
    <subcellularLocation>
        <location evidence="2">Secreted</location>
    </subcellularLocation>
</comment>
<proteinExistence type="inferred from homology"/>
<feature type="signal peptide" evidence="14">
    <location>
        <begin position="1"/>
        <end position="23"/>
    </location>
</feature>
<evidence type="ECO:0000256" key="5">
    <source>
        <dbReference type="ARBA" id="ARBA00022525"/>
    </source>
</evidence>
<evidence type="ECO:0000256" key="13">
    <source>
        <dbReference type="RuleBase" id="RU000489"/>
    </source>
</evidence>
<evidence type="ECO:0000256" key="10">
    <source>
        <dbReference type="ARBA" id="ARBA00023295"/>
    </source>
</evidence>
<comment type="catalytic activity">
    <reaction evidence="1">
        <text>Random endo-hydrolysis of N-acetyl-beta-D-glucosaminide (1-&gt;4)-beta-linkages in chitin and chitodextrins.</text>
        <dbReference type="EC" id="3.2.1.14"/>
    </reaction>
</comment>
<evidence type="ECO:0000256" key="9">
    <source>
        <dbReference type="ARBA" id="ARBA00023277"/>
    </source>
</evidence>
<protein>
    <recommendedName>
        <fullName evidence="4">chitinase</fullName>
        <ecNumber evidence="4">3.2.1.14</ecNumber>
    </recommendedName>
</protein>
<dbReference type="SUPFAM" id="SSF57016">
    <property type="entry name" value="Plant lectins/antimicrobial peptides"/>
    <property type="match status" value="1"/>
</dbReference>
<evidence type="ECO:0000256" key="2">
    <source>
        <dbReference type="ARBA" id="ARBA00004613"/>
    </source>
</evidence>
<dbReference type="InParanoid" id="A0A423XL01"/>
<dbReference type="Pfam" id="PF00704">
    <property type="entry name" value="Glyco_hydro_18"/>
    <property type="match status" value="1"/>
</dbReference>
<evidence type="ECO:0000256" key="11">
    <source>
        <dbReference type="ARBA" id="ARBA00023326"/>
    </source>
</evidence>
<name>A0A423XL01_9PEZI</name>
<dbReference type="Proteomes" id="UP000285146">
    <property type="component" value="Unassembled WGS sequence"/>
</dbReference>
<organism evidence="17 18">
    <name type="scientific">Cytospora leucostoma</name>
    <dbReference type="NCBI Taxonomy" id="1230097"/>
    <lineage>
        <taxon>Eukaryota</taxon>
        <taxon>Fungi</taxon>
        <taxon>Dikarya</taxon>
        <taxon>Ascomycota</taxon>
        <taxon>Pezizomycotina</taxon>
        <taxon>Sordariomycetes</taxon>
        <taxon>Sordariomycetidae</taxon>
        <taxon>Diaporthales</taxon>
        <taxon>Cytosporaceae</taxon>
        <taxon>Cytospora</taxon>
    </lineage>
</organism>
<dbReference type="CDD" id="cd00035">
    <property type="entry name" value="ChtBD1"/>
    <property type="match status" value="1"/>
</dbReference>
<evidence type="ECO:0000256" key="12">
    <source>
        <dbReference type="PROSITE-ProRule" id="PRU00261"/>
    </source>
</evidence>
<keyword evidence="12" id="KW-1015">Disulfide bond</keyword>
<evidence type="ECO:0000313" key="18">
    <source>
        <dbReference type="Proteomes" id="UP000285146"/>
    </source>
</evidence>
<evidence type="ECO:0000256" key="14">
    <source>
        <dbReference type="SAM" id="SignalP"/>
    </source>
</evidence>
<dbReference type="GO" id="GO:0006032">
    <property type="term" value="P:chitin catabolic process"/>
    <property type="evidence" value="ECO:0007669"/>
    <property type="project" value="UniProtKB-KW"/>
</dbReference>
<evidence type="ECO:0000259" key="16">
    <source>
        <dbReference type="PROSITE" id="PS51910"/>
    </source>
</evidence>
<dbReference type="GO" id="GO:0005576">
    <property type="term" value="C:extracellular region"/>
    <property type="evidence" value="ECO:0007669"/>
    <property type="project" value="UniProtKB-SubCell"/>
</dbReference>
<dbReference type="GO" id="GO:0000272">
    <property type="term" value="P:polysaccharide catabolic process"/>
    <property type="evidence" value="ECO:0007669"/>
    <property type="project" value="UniProtKB-KW"/>
</dbReference>
<dbReference type="Gene3D" id="3.30.60.10">
    <property type="entry name" value="Endochitinase-like"/>
    <property type="match status" value="1"/>
</dbReference>
<dbReference type="InterPro" id="IPR001223">
    <property type="entry name" value="Glyco_hydro18_cat"/>
</dbReference>
<dbReference type="PANTHER" id="PTHR11177">
    <property type="entry name" value="CHITINASE"/>
    <property type="match status" value="1"/>
</dbReference>
<dbReference type="SUPFAM" id="SSF54556">
    <property type="entry name" value="Chitinase insertion domain"/>
    <property type="match status" value="1"/>
</dbReference>
<dbReference type="PROSITE" id="PS51910">
    <property type="entry name" value="GH18_2"/>
    <property type="match status" value="1"/>
</dbReference>
<accession>A0A423XL01</accession>
<keyword evidence="7 13" id="KW-0378">Hydrolase</keyword>
<dbReference type="EC" id="3.2.1.14" evidence="4"/>
<dbReference type="PANTHER" id="PTHR11177:SF333">
    <property type="entry name" value="CHITINASE"/>
    <property type="match status" value="1"/>
</dbReference>
<keyword evidence="6 12" id="KW-0147">Chitin-binding</keyword>
<dbReference type="SMART" id="SM00270">
    <property type="entry name" value="ChtBD1"/>
    <property type="match status" value="1"/>
</dbReference>
<dbReference type="InterPro" id="IPR018371">
    <property type="entry name" value="Chitin-binding_1_CS"/>
</dbReference>
<feature type="domain" description="GH18" evidence="16">
    <location>
        <begin position="126"/>
        <end position="484"/>
    </location>
</feature>